<keyword evidence="1" id="KW-0732">Signal</keyword>
<evidence type="ECO:0000313" key="2">
    <source>
        <dbReference type="EMBL" id="KAG0587924.1"/>
    </source>
</evidence>
<comment type="caution">
    <text evidence="2">The sequence shown here is derived from an EMBL/GenBank/DDBJ whole genome shotgun (WGS) entry which is preliminary data.</text>
</comment>
<dbReference type="EMBL" id="CM026422">
    <property type="protein sequence ID" value="KAG0587924.1"/>
    <property type="molecule type" value="Genomic_DNA"/>
</dbReference>
<evidence type="ECO:0008006" key="4">
    <source>
        <dbReference type="Google" id="ProtNLM"/>
    </source>
</evidence>
<gene>
    <name evidence="2" type="ORF">KC19_2G201700</name>
</gene>
<evidence type="ECO:0000313" key="3">
    <source>
        <dbReference type="Proteomes" id="UP000822688"/>
    </source>
</evidence>
<dbReference type="AlphaFoldDB" id="A0A8T0IW22"/>
<protein>
    <recommendedName>
        <fullName evidence="4">Secreted protein</fullName>
    </recommendedName>
</protein>
<feature type="chain" id="PRO_5035727590" description="Secreted protein" evidence="1">
    <location>
        <begin position="26"/>
        <end position="65"/>
    </location>
</feature>
<name>A0A8T0IW22_CERPU</name>
<reference evidence="2" key="1">
    <citation type="submission" date="2020-06" db="EMBL/GenBank/DDBJ databases">
        <title>WGS assembly of Ceratodon purpureus strain R40.</title>
        <authorList>
            <person name="Carey S.B."/>
            <person name="Jenkins J."/>
            <person name="Shu S."/>
            <person name="Lovell J.T."/>
            <person name="Sreedasyam A."/>
            <person name="Maumus F."/>
            <person name="Tiley G.P."/>
            <person name="Fernandez-Pozo N."/>
            <person name="Barry K."/>
            <person name="Chen C."/>
            <person name="Wang M."/>
            <person name="Lipzen A."/>
            <person name="Daum C."/>
            <person name="Saski C.A."/>
            <person name="Payton A.C."/>
            <person name="Mcbreen J.C."/>
            <person name="Conrad R.E."/>
            <person name="Kollar L.M."/>
            <person name="Olsson S."/>
            <person name="Huttunen S."/>
            <person name="Landis J.B."/>
            <person name="Wickett N.J."/>
            <person name="Johnson M.G."/>
            <person name="Rensing S.A."/>
            <person name="Grimwood J."/>
            <person name="Schmutz J."/>
            <person name="Mcdaniel S.F."/>
        </authorList>
    </citation>
    <scope>NUCLEOTIDE SEQUENCE</scope>
    <source>
        <strain evidence="2">R40</strain>
    </source>
</reference>
<dbReference type="Proteomes" id="UP000822688">
    <property type="component" value="Chromosome 2"/>
</dbReference>
<proteinExistence type="predicted"/>
<feature type="signal peptide" evidence="1">
    <location>
        <begin position="1"/>
        <end position="25"/>
    </location>
</feature>
<evidence type="ECO:0000256" key="1">
    <source>
        <dbReference type="SAM" id="SignalP"/>
    </source>
</evidence>
<sequence length="65" mass="7374">MHSYPAAASLIILCVSERLTHVILAFQMAMRVQTGFHGSRHRGLQSSHTLWNDRSDVCYSRNMNA</sequence>
<accession>A0A8T0IW22</accession>
<keyword evidence="3" id="KW-1185">Reference proteome</keyword>
<organism evidence="2 3">
    <name type="scientific">Ceratodon purpureus</name>
    <name type="common">Fire moss</name>
    <name type="synonym">Dicranum purpureum</name>
    <dbReference type="NCBI Taxonomy" id="3225"/>
    <lineage>
        <taxon>Eukaryota</taxon>
        <taxon>Viridiplantae</taxon>
        <taxon>Streptophyta</taxon>
        <taxon>Embryophyta</taxon>
        <taxon>Bryophyta</taxon>
        <taxon>Bryophytina</taxon>
        <taxon>Bryopsida</taxon>
        <taxon>Dicranidae</taxon>
        <taxon>Pseudoditrichales</taxon>
        <taxon>Ditrichaceae</taxon>
        <taxon>Ceratodon</taxon>
    </lineage>
</organism>